<gene>
    <name evidence="1" type="ORF">TPAS_485</name>
</gene>
<dbReference type="PANTHER" id="PTHR38448:SF2">
    <property type="entry name" value="REGULATORY PROTEIN YLBF"/>
    <property type="match status" value="1"/>
</dbReference>
<dbReference type="PANTHER" id="PTHR38448">
    <property type="entry name" value="REGULATORY PROTEIN YLBF-RELATED"/>
    <property type="match status" value="1"/>
</dbReference>
<dbReference type="Gene3D" id="1.20.1500.10">
    <property type="entry name" value="YheA/YmcA-like"/>
    <property type="match status" value="1"/>
</dbReference>
<name>A0A1W1IDH7_9LACT</name>
<dbReference type="Pfam" id="PF06133">
    <property type="entry name" value="Com_YlbF"/>
    <property type="match status" value="1"/>
</dbReference>
<protein>
    <recommendedName>
        <fullName evidence="3">Control of competence regulator comk ylbf/ymca</fullName>
    </recommendedName>
</protein>
<dbReference type="Proteomes" id="UP000195985">
    <property type="component" value="Unassembled WGS sequence"/>
</dbReference>
<dbReference type="EMBL" id="FWEY01000001">
    <property type="protein sequence ID" value="SLM50813.1"/>
    <property type="molecule type" value="Genomic_DNA"/>
</dbReference>
<evidence type="ECO:0000313" key="2">
    <source>
        <dbReference type="Proteomes" id="UP000195985"/>
    </source>
</evidence>
<dbReference type="RefSeq" id="WP_086941687.1">
    <property type="nucleotide sequence ID" value="NZ_FONM01000003.1"/>
</dbReference>
<dbReference type="STRING" id="43064.SAMN04488086_10395"/>
<dbReference type="InterPro" id="IPR010368">
    <property type="entry name" value="Com_YlbF"/>
</dbReference>
<dbReference type="InterPro" id="IPR023378">
    <property type="entry name" value="YheA/YmcA-like_dom_sf"/>
</dbReference>
<reference evidence="2" key="1">
    <citation type="submission" date="2016-04" db="EMBL/GenBank/DDBJ databases">
        <authorList>
            <person name="Strepis N."/>
        </authorList>
    </citation>
    <scope>NUCLEOTIDE SEQUENCE [LARGE SCALE GENOMIC DNA]</scope>
</reference>
<dbReference type="InterPro" id="IPR052767">
    <property type="entry name" value="Bact_com_dev_regulator"/>
</dbReference>
<keyword evidence="2" id="KW-1185">Reference proteome</keyword>
<evidence type="ECO:0000313" key="1">
    <source>
        <dbReference type="EMBL" id="SLM50813.1"/>
    </source>
</evidence>
<organism evidence="1 2">
    <name type="scientific">Trichococcus pasteurii</name>
    <dbReference type="NCBI Taxonomy" id="43064"/>
    <lineage>
        <taxon>Bacteria</taxon>
        <taxon>Bacillati</taxon>
        <taxon>Bacillota</taxon>
        <taxon>Bacilli</taxon>
        <taxon>Lactobacillales</taxon>
        <taxon>Carnobacteriaceae</taxon>
        <taxon>Trichococcus</taxon>
    </lineage>
</organism>
<proteinExistence type="predicted"/>
<accession>A0A1W1IDH7</accession>
<dbReference type="AlphaFoldDB" id="A0A1W1IDH7"/>
<dbReference type="SUPFAM" id="SSF158622">
    <property type="entry name" value="YheA/YmcA-like"/>
    <property type="match status" value="1"/>
</dbReference>
<evidence type="ECO:0008006" key="3">
    <source>
        <dbReference type="Google" id="ProtNLM"/>
    </source>
</evidence>
<sequence>MIINEAYFALEDQTFRLVEAICGGDTMSSYKEAKRLLSQNKEADAKIRAFHDAKEAYERVEAYPDFAPDYAEIKQRVYQAKRIMDLDESVYRFRTAERELQVLLDKVSERLAHAISPNILVSAGDPFFQSGDSNMPAACQIHISSRG</sequence>
<dbReference type="OrthoDB" id="2157513at2"/>